<dbReference type="InterPro" id="IPR050950">
    <property type="entry name" value="HTH-type_LysR_regulators"/>
</dbReference>
<keyword evidence="2" id="KW-0805">Transcription regulation</keyword>
<dbReference type="Pfam" id="PF03466">
    <property type="entry name" value="LysR_substrate"/>
    <property type="match status" value="1"/>
</dbReference>
<protein>
    <submittedName>
        <fullName evidence="6">LysR family transcriptional regulator</fullName>
    </submittedName>
</protein>
<dbReference type="PRINTS" id="PR00039">
    <property type="entry name" value="HTHLYSR"/>
</dbReference>
<dbReference type="InterPro" id="IPR036390">
    <property type="entry name" value="WH_DNA-bd_sf"/>
</dbReference>
<evidence type="ECO:0000256" key="2">
    <source>
        <dbReference type="ARBA" id="ARBA00023015"/>
    </source>
</evidence>
<dbReference type="RefSeq" id="WP_382271356.1">
    <property type="nucleotide sequence ID" value="NZ_JBHTBU010000001.1"/>
</dbReference>
<accession>A0ABW2IAJ0</accession>
<evidence type="ECO:0000256" key="4">
    <source>
        <dbReference type="ARBA" id="ARBA00023163"/>
    </source>
</evidence>
<dbReference type="PROSITE" id="PS50931">
    <property type="entry name" value="HTH_LYSR"/>
    <property type="match status" value="1"/>
</dbReference>
<dbReference type="Gene3D" id="1.10.10.10">
    <property type="entry name" value="Winged helix-like DNA-binding domain superfamily/Winged helix DNA-binding domain"/>
    <property type="match status" value="1"/>
</dbReference>
<dbReference type="InterPro" id="IPR005119">
    <property type="entry name" value="LysR_subst-bd"/>
</dbReference>
<reference evidence="7" key="1">
    <citation type="journal article" date="2019" name="Int. J. Syst. Evol. Microbiol.">
        <title>The Global Catalogue of Microorganisms (GCM) 10K type strain sequencing project: providing services to taxonomists for standard genome sequencing and annotation.</title>
        <authorList>
            <consortium name="The Broad Institute Genomics Platform"/>
            <consortium name="The Broad Institute Genome Sequencing Center for Infectious Disease"/>
            <person name="Wu L."/>
            <person name="Ma J."/>
        </authorList>
    </citation>
    <scope>NUCLEOTIDE SEQUENCE [LARGE SCALE GENOMIC DNA]</scope>
    <source>
        <strain evidence="7">KACC 12508</strain>
    </source>
</reference>
<dbReference type="Proteomes" id="UP001596542">
    <property type="component" value="Unassembled WGS sequence"/>
</dbReference>
<evidence type="ECO:0000256" key="3">
    <source>
        <dbReference type="ARBA" id="ARBA00023125"/>
    </source>
</evidence>
<gene>
    <name evidence="6" type="ORF">ACFQPC_07965</name>
</gene>
<name>A0ABW2IAJ0_9BURK</name>
<dbReference type="PANTHER" id="PTHR30419:SF8">
    <property type="entry name" value="NITROGEN ASSIMILATION TRANSCRIPTIONAL ACTIVATOR-RELATED"/>
    <property type="match status" value="1"/>
</dbReference>
<dbReference type="InterPro" id="IPR036388">
    <property type="entry name" value="WH-like_DNA-bd_sf"/>
</dbReference>
<dbReference type="InterPro" id="IPR000847">
    <property type="entry name" value="LysR_HTH_N"/>
</dbReference>
<dbReference type="SUPFAM" id="SSF46785">
    <property type="entry name" value="Winged helix' DNA-binding domain"/>
    <property type="match status" value="1"/>
</dbReference>
<evidence type="ECO:0000313" key="7">
    <source>
        <dbReference type="Proteomes" id="UP001596542"/>
    </source>
</evidence>
<sequence length="302" mass="33166">MNITLRQLRAFVTVAETGKFTLAAELLGVSQSSLSLLVRDLETLLGLRLFDRHTRRLELTDAGHDLLPVAQKTLMDLLSVVENSRDLLALKKGRVTIAAGSLHAATVIPDLLKSFNRRYPGIRVIVEDVAERQVRELIVAGTVDIGIGMTLEGDSSMLAQVIGHDKYAVLMHKEHPLMRKKTITWQDIAATQPILLKPPSLIRTYLDRHLARVGITLTPAYEVALPWTMTGMVRAGVGVAIVTTGVLPVAERMGLELRTVSAPVIERELAVLTRAGYPLSPAAQSLRMHLIEELPKAVASYR</sequence>
<proteinExistence type="inferred from homology"/>
<dbReference type="CDD" id="cd08440">
    <property type="entry name" value="PBP2_LTTR_like_4"/>
    <property type="match status" value="1"/>
</dbReference>
<feature type="domain" description="HTH lysR-type" evidence="5">
    <location>
        <begin position="3"/>
        <end position="60"/>
    </location>
</feature>
<keyword evidence="3" id="KW-0238">DNA-binding</keyword>
<comment type="similarity">
    <text evidence="1">Belongs to the LysR transcriptional regulatory family.</text>
</comment>
<dbReference type="Gene3D" id="3.40.190.290">
    <property type="match status" value="1"/>
</dbReference>
<dbReference type="EMBL" id="JBHTBU010000001">
    <property type="protein sequence ID" value="MFC7287967.1"/>
    <property type="molecule type" value="Genomic_DNA"/>
</dbReference>
<keyword evidence="4" id="KW-0804">Transcription</keyword>
<evidence type="ECO:0000256" key="1">
    <source>
        <dbReference type="ARBA" id="ARBA00009437"/>
    </source>
</evidence>
<dbReference type="Pfam" id="PF00126">
    <property type="entry name" value="HTH_1"/>
    <property type="match status" value="1"/>
</dbReference>
<evidence type="ECO:0000259" key="5">
    <source>
        <dbReference type="PROSITE" id="PS50931"/>
    </source>
</evidence>
<dbReference type="PANTHER" id="PTHR30419">
    <property type="entry name" value="HTH-TYPE TRANSCRIPTIONAL REGULATOR YBHD"/>
    <property type="match status" value="1"/>
</dbReference>
<dbReference type="SUPFAM" id="SSF53850">
    <property type="entry name" value="Periplasmic binding protein-like II"/>
    <property type="match status" value="1"/>
</dbReference>
<comment type="caution">
    <text evidence="6">The sequence shown here is derived from an EMBL/GenBank/DDBJ whole genome shotgun (WGS) entry which is preliminary data.</text>
</comment>
<organism evidence="6 7">
    <name type="scientific">Herminiimonas glaciei</name>
    <dbReference type="NCBI Taxonomy" id="523788"/>
    <lineage>
        <taxon>Bacteria</taxon>
        <taxon>Pseudomonadati</taxon>
        <taxon>Pseudomonadota</taxon>
        <taxon>Betaproteobacteria</taxon>
        <taxon>Burkholderiales</taxon>
        <taxon>Oxalobacteraceae</taxon>
        <taxon>Herminiimonas</taxon>
    </lineage>
</organism>
<keyword evidence="7" id="KW-1185">Reference proteome</keyword>
<evidence type="ECO:0000313" key="6">
    <source>
        <dbReference type="EMBL" id="MFC7287967.1"/>
    </source>
</evidence>